<gene>
    <name evidence="2" type="ORF">C5O19_07075</name>
</gene>
<dbReference type="Gene3D" id="1.10.10.10">
    <property type="entry name" value="Winged helix-like DNA-binding domain superfamily/Winged helix DNA-binding domain"/>
    <property type="match status" value="1"/>
</dbReference>
<dbReference type="InterPro" id="IPR036390">
    <property type="entry name" value="WH_DNA-bd_sf"/>
</dbReference>
<feature type="domain" description="HTH marR-type" evidence="1">
    <location>
        <begin position="20"/>
        <end position="155"/>
    </location>
</feature>
<dbReference type="EMBL" id="PTRA01000001">
    <property type="protein sequence ID" value="PQA59408.1"/>
    <property type="molecule type" value="Genomic_DNA"/>
</dbReference>
<dbReference type="PROSITE" id="PS50995">
    <property type="entry name" value="HTH_MARR_2"/>
    <property type="match status" value="1"/>
</dbReference>
<dbReference type="SMART" id="SM00347">
    <property type="entry name" value="HTH_MARR"/>
    <property type="match status" value="1"/>
</dbReference>
<comment type="caution">
    <text evidence="2">The sequence shown here is derived from an EMBL/GenBank/DDBJ whole genome shotgun (WGS) entry which is preliminary data.</text>
</comment>
<dbReference type="SUPFAM" id="SSF46785">
    <property type="entry name" value="Winged helix' DNA-binding domain"/>
    <property type="match status" value="1"/>
</dbReference>
<evidence type="ECO:0000313" key="2">
    <source>
        <dbReference type="EMBL" id="PQA59408.1"/>
    </source>
</evidence>
<dbReference type="AlphaFoldDB" id="A0A2S7IP63"/>
<accession>A0A2S7IP63</accession>
<dbReference type="OrthoDB" id="996843at2"/>
<proteinExistence type="predicted"/>
<dbReference type="Pfam" id="PF12802">
    <property type="entry name" value="MarR_2"/>
    <property type="match status" value="1"/>
</dbReference>
<dbReference type="GO" id="GO:0006950">
    <property type="term" value="P:response to stress"/>
    <property type="evidence" value="ECO:0007669"/>
    <property type="project" value="TreeGrafter"/>
</dbReference>
<dbReference type="InterPro" id="IPR000835">
    <property type="entry name" value="HTH_MarR-typ"/>
</dbReference>
<dbReference type="PANTHER" id="PTHR33164">
    <property type="entry name" value="TRANSCRIPTIONAL REGULATOR, MARR FAMILY"/>
    <property type="match status" value="1"/>
</dbReference>
<organism evidence="2 3">
    <name type="scientific">Siphonobacter curvatus</name>
    <dbReference type="NCBI Taxonomy" id="2094562"/>
    <lineage>
        <taxon>Bacteria</taxon>
        <taxon>Pseudomonadati</taxon>
        <taxon>Bacteroidota</taxon>
        <taxon>Cytophagia</taxon>
        <taxon>Cytophagales</taxon>
        <taxon>Cytophagaceae</taxon>
        <taxon>Siphonobacter</taxon>
    </lineage>
</organism>
<protein>
    <submittedName>
        <fullName evidence="2">MarR family transcriptional regulator</fullName>
    </submittedName>
</protein>
<dbReference type="Proteomes" id="UP000239590">
    <property type="component" value="Unassembled WGS sequence"/>
</dbReference>
<dbReference type="InterPro" id="IPR036388">
    <property type="entry name" value="WH-like_DNA-bd_sf"/>
</dbReference>
<dbReference type="PRINTS" id="PR00598">
    <property type="entry name" value="HTHMARR"/>
</dbReference>
<dbReference type="GO" id="GO:0003700">
    <property type="term" value="F:DNA-binding transcription factor activity"/>
    <property type="evidence" value="ECO:0007669"/>
    <property type="project" value="InterPro"/>
</dbReference>
<reference evidence="3" key="1">
    <citation type="submission" date="2018-02" db="EMBL/GenBank/DDBJ databases">
        <title>Genome sequencing of Solimonas sp. HR-BB.</title>
        <authorList>
            <person name="Lee Y."/>
            <person name="Jeon C.O."/>
        </authorList>
    </citation>
    <scope>NUCLEOTIDE SEQUENCE [LARGE SCALE GENOMIC DNA]</scope>
    <source>
        <strain evidence="3">HR-U</strain>
    </source>
</reference>
<sequence length="162" mass="18583">MNSMKDEYELTDKALLERIKKLFVVNILGLSHLIVRDTNRGLLKLGYALQIEQIRILITLYVLKNPPSQQDIANMLQKNKAGIQRSIQTLQRDGYLRSTTDDQDKRKNVVVLTPAGKLVAEKAIESLEQMNTQIEKHFDEAEIALLLKIRSKIDELAQQNEK</sequence>
<dbReference type="InterPro" id="IPR039422">
    <property type="entry name" value="MarR/SlyA-like"/>
</dbReference>
<evidence type="ECO:0000313" key="3">
    <source>
        <dbReference type="Proteomes" id="UP000239590"/>
    </source>
</evidence>
<evidence type="ECO:0000259" key="1">
    <source>
        <dbReference type="PROSITE" id="PS50995"/>
    </source>
</evidence>
<dbReference type="PANTHER" id="PTHR33164:SF43">
    <property type="entry name" value="HTH-TYPE TRANSCRIPTIONAL REPRESSOR YETL"/>
    <property type="match status" value="1"/>
</dbReference>
<name>A0A2S7IP63_9BACT</name>
<keyword evidence="3" id="KW-1185">Reference proteome</keyword>